<accession>A0A6N7EN21</accession>
<evidence type="ECO:0000256" key="1">
    <source>
        <dbReference type="SAM" id="MobiDB-lite"/>
    </source>
</evidence>
<feature type="compositionally biased region" description="Polar residues" evidence="1">
    <location>
        <begin position="33"/>
        <end position="64"/>
    </location>
</feature>
<feature type="chain" id="PRO_5039401314" evidence="2">
    <location>
        <begin position="24"/>
        <end position="162"/>
    </location>
</feature>
<dbReference type="PROSITE" id="PS51257">
    <property type="entry name" value="PROKAR_LIPOPROTEIN"/>
    <property type="match status" value="1"/>
</dbReference>
<gene>
    <name evidence="3" type="ORF">GB881_16035</name>
</gene>
<protein>
    <submittedName>
        <fullName evidence="3">Uncharacterized protein</fullName>
    </submittedName>
</protein>
<dbReference type="Proteomes" id="UP000437709">
    <property type="component" value="Unassembled WGS sequence"/>
</dbReference>
<keyword evidence="2" id="KW-0732">Signal</keyword>
<organism evidence="3 4">
    <name type="scientific">Georgenia subflava</name>
    <dbReference type="NCBI Taxonomy" id="1622177"/>
    <lineage>
        <taxon>Bacteria</taxon>
        <taxon>Bacillati</taxon>
        <taxon>Actinomycetota</taxon>
        <taxon>Actinomycetes</taxon>
        <taxon>Micrococcales</taxon>
        <taxon>Bogoriellaceae</taxon>
        <taxon>Georgenia</taxon>
    </lineage>
</organism>
<reference evidence="3 4" key="1">
    <citation type="submission" date="2019-10" db="EMBL/GenBank/DDBJ databases">
        <title>Georgenia wutianyii sp. nov. and Georgenia yuyongxinii sp. nov. isolated from plateau pika (Ochotona curzoniae) in the Qinghai-Tibet plateau of China.</title>
        <authorList>
            <person name="Tian Z."/>
        </authorList>
    </citation>
    <scope>NUCLEOTIDE SEQUENCE [LARGE SCALE GENOMIC DNA]</scope>
    <source>
        <strain evidence="3 4">JCM 19765</strain>
    </source>
</reference>
<keyword evidence="4" id="KW-1185">Reference proteome</keyword>
<dbReference type="AlphaFoldDB" id="A0A6N7EN21"/>
<evidence type="ECO:0000313" key="3">
    <source>
        <dbReference type="EMBL" id="MPV38528.1"/>
    </source>
</evidence>
<dbReference type="RefSeq" id="WP_152196298.1">
    <property type="nucleotide sequence ID" value="NZ_VUKD01000005.1"/>
</dbReference>
<evidence type="ECO:0000256" key="2">
    <source>
        <dbReference type="SAM" id="SignalP"/>
    </source>
</evidence>
<feature type="signal peptide" evidence="2">
    <location>
        <begin position="1"/>
        <end position="23"/>
    </location>
</feature>
<dbReference type="EMBL" id="WHPC01000086">
    <property type="protein sequence ID" value="MPV38528.1"/>
    <property type="molecule type" value="Genomic_DNA"/>
</dbReference>
<dbReference type="OrthoDB" id="5801841at2"/>
<feature type="region of interest" description="Disordered" evidence="1">
    <location>
        <begin position="21"/>
        <end position="76"/>
    </location>
</feature>
<proteinExistence type="predicted"/>
<sequence length="162" mass="16114">MRPTAGPTVLGLAALLLALGSCGDPDVGDETPGATSSPSAIPTDGPTTDRTADPTASPTGSTGRPSDPASLPPDVRTAVDDLAGRTGVDPGEIAVVVFETVTWSDGSIGCPEPGKAYTQALVDGRRLVLAAGGSEFAYHGEGQGPLAYCASPVPPAETAETR</sequence>
<name>A0A6N7EN21_9MICO</name>
<evidence type="ECO:0000313" key="4">
    <source>
        <dbReference type="Proteomes" id="UP000437709"/>
    </source>
</evidence>
<comment type="caution">
    <text evidence="3">The sequence shown here is derived from an EMBL/GenBank/DDBJ whole genome shotgun (WGS) entry which is preliminary data.</text>
</comment>